<accession>A0A520XD80</accession>
<evidence type="ECO:0000256" key="7">
    <source>
        <dbReference type="ARBA" id="ARBA00022741"/>
    </source>
</evidence>
<dbReference type="AlphaFoldDB" id="A0A520XD80"/>
<dbReference type="PANTHER" id="PTHR45528">
    <property type="entry name" value="SENSOR HISTIDINE KINASE CPXA"/>
    <property type="match status" value="1"/>
</dbReference>
<evidence type="ECO:0000256" key="1">
    <source>
        <dbReference type="ARBA" id="ARBA00000085"/>
    </source>
</evidence>
<keyword evidence="8" id="KW-0418">Kinase</keyword>
<evidence type="ECO:0000256" key="3">
    <source>
        <dbReference type="ARBA" id="ARBA00012438"/>
    </source>
</evidence>
<keyword evidence="7" id="KW-0547">Nucleotide-binding</keyword>
<organism evidence="14 15">
    <name type="scientific">Candidatus Acidulodesulfobacterium acidiphilum</name>
    <dbReference type="NCBI Taxonomy" id="2597224"/>
    <lineage>
        <taxon>Bacteria</taxon>
        <taxon>Deltaproteobacteria</taxon>
        <taxon>Candidatus Acidulodesulfobacterales</taxon>
        <taxon>Candidatus Acidulodesulfobacterium</taxon>
    </lineage>
</organism>
<evidence type="ECO:0000256" key="11">
    <source>
        <dbReference type="ARBA" id="ARBA00023136"/>
    </source>
</evidence>
<dbReference type="EMBL" id="SHMQ01000012">
    <property type="protein sequence ID" value="RZV39150.1"/>
    <property type="molecule type" value="Genomic_DNA"/>
</dbReference>
<evidence type="ECO:0000259" key="13">
    <source>
        <dbReference type="PROSITE" id="PS50885"/>
    </source>
</evidence>
<name>A0A520XD80_9DELT</name>
<dbReference type="PANTHER" id="PTHR45528:SF1">
    <property type="entry name" value="SENSOR HISTIDINE KINASE CPXA"/>
    <property type="match status" value="1"/>
</dbReference>
<reference evidence="14 15" key="1">
    <citation type="submission" date="2019-01" db="EMBL/GenBank/DDBJ databases">
        <title>Insights into ecological role of a new deltaproteobacterial order Candidatus Sinidesulfobacterales (Sva0485) by metagenomics and metatranscriptomics.</title>
        <authorList>
            <person name="Tan S."/>
            <person name="Liu J."/>
            <person name="Fang Y."/>
            <person name="Hedlund B."/>
            <person name="Lian Z.-H."/>
            <person name="Huang L.-Y."/>
            <person name="Li J.-T."/>
            <person name="Huang L.-N."/>
            <person name="Li W.-J."/>
            <person name="Jiang H.-C."/>
            <person name="Dong H.-L."/>
            <person name="Shu W.-S."/>
        </authorList>
    </citation>
    <scope>NUCLEOTIDE SEQUENCE [LARGE SCALE GENOMIC DNA]</scope>
    <source>
        <strain evidence="14">AP4</strain>
    </source>
</reference>
<dbReference type="GO" id="GO:0000160">
    <property type="term" value="P:phosphorelay signal transduction system"/>
    <property type="evidence" value="ECO:0007669"/>
    <property type="project" value="UniProtKB-KW"/>
</dbReference>
<dbReference type="Proteomes" id="UP000322454">
    <property type="component" value="Unassembled WGS sequence"/>
</dbReference>
<comment type="caution">
    <text evidence="14">The sequence shown here is derived from an EMBL/GenBank/DDBJ whole genome shotgun (WGS) entry which is preliminary data.</text>
</comment>
<evidence type="ECO:0000256" key="6">
    <source>
        <dbReference type="ARBA" id="ARBA00022679"/>
    </source>
</evidence>
<evidence type="ECO:0000256" key="10">
    <source>
        <dbReference type="ARBA" id="ARBA00023012"/>
    </source>
</evidence>
<dbReference type="CDD" id="cd06225">
    <property type="entry name" value="HAMP"/>
    <property type="match status" value="1"/>
</dbReference>
<evidence type="ECO:0000256" key="5">
    <source>
        <dbReference type="ARBA" id="ARBA00022553"/>
    </source>
</evidence>
<keyword evidence="11 12" id="KW-0472">Membrane</keyword>
<feature type="domain" description="HAMP" evidence="13">
    <location>
        <begin position="239"/>
        <end position="291"/>
    </location>
</feature>
<evidence type="ECO:0000256" key="9">
    <source>
        <dbReference type="ARBA" id="ARBA00022840"/>
    </source>
</evidence>
<feature type="transmembrane region" description="Helical" evidence="12">
    <location>
        <begin position="12"/>
        <end position="34"/>
    </location>
</feature>
<keyword evidence="6" id="KW-0808">Transferase</keyword>
<dbReference type="GO" id="GO:0005886">
    <property type="term" value="C:plasma membrane"/>
    <property type="evidence" value="ECO:0007669"/>
    <property type="project" value="UniProtKB-SubCell"/>
</dbReference>
<dbReference type="Gene3D" id="6.10.340.10">
    <property type="match status" value="1"/>
</dbReference>
<sequence length="300" mass="33767">MFKNASLKTKFAVIMIIIGFGANLLVAAVSFYYIQKFKKNELTHEAAMVLYAEKSTRDYTSNELRPAVMKATPKFVMQAESATFVALGVAKLIKKFLPHYIYSEPTLNPLNLNNKANPFQQKIIQKFKNNPDIKSLSGYHIFNGRSYFYVMKPVVAKNGCMICHGNPENKSPITQAIVKKYGGTHGWHWKPGQIVGSLSVLVPTKYMDKVAFRSSLIIVLAIFILPFLAFIVALFFINKAIIKPIHEMTKLAEDISMGKSNENFEVKGNDEIGLLAKSFNRLKASYLKALQMLANKNKDK</sequence>
<dbReference type="InterPro" id="IPR021796">
    <property type="entry name" value="Tll0287-like_dom"/>
</dbReference>
<dbReference type="InterPro" id="IPR050398">
    <property type="entry name" value="HssS/ArlS-like"/>
</dbReference>
<evidence type="ECO:0000313" key="15">
    <source>
        <dbReference type="Proteomes" id="UP000322454"/>
    </source>
</evidence>
<dbReference type="PROSITE" id="PS50885">
    <property type="entry name" value="HAMP"/>
    <property type="match status" value="1"/>
</dbReference>
<feature type="transmembrane region" description="Helical" evidence="12">
    <location>
        <begin position="215"/>
        <end position="237"/>
    </location>
</feature>
<keyword evidence="5" id="KW-0597">Phosphoprotein</keyword>
<proteinExistence type="predicted"/>
<protein>
    <recommendedName>
        <fullName evidence="3">histidine kinase</fullName>
        <ecNumber evidence="3">2.7.13.3</ecNumber>
    </recommendedName>
</protein>
<keyword evidence="12" id="KW-0812">Transmembrane</keyword>
<evidence type="ECO:0000256" key="8">
    <source>
        <dbReference type="ARBA" id="ARBA00022777"/>
    </source>
</evidence>
<dbReference type="InterPro" id="IPR003660">
    <property type="entry name" value="HAMP_dom"/>
</dbReference>
<dbReference type="SMART" id="SM00304">
    <property type="entry name" value="HAMP"/>
    <property type="match status" value="1"/>
</dbReference>
<evidence type="ECO:0000256" key="2">
    <source>
        <dbReference type="ARBA" id="ARBA00004651"/>
    </source>
</evidence>
<gene>
    <name evidence="14" type="ORF">EVJ48_05395</name>
</gene>
<dbReference type="GO" id="GO:0004673">
    <property type="term" value="F:protein histidine kinase activity"/>
    <property type="evidence" value="ECO:0007669"/>
    <property type="project" value="UniProtKB-EC"/>
</dbReference>
<dbReference type="GO" id="GO:0005524">
    <property type="term" value="F:ATP binding"/>
    <property type="evidence" value="ECO:0007669"/>
    <property type="project" value="UniProtKB-KW"/>
</dbReference>
<evidence type="ECO:0000256" key="12">
    <source>
        <dbReference type="SAM" id="Phobius"/>
    </source>
</evidence>
<dbReference type="SUPFAM" id="SSF158472">
    <property type="entry name" value="HAMP domain-like"/>
    <property type="match status" value="1"/>
</dbReference>
<comment type="catalytic activity">
    <reaction evidence="1">
        <text>ATP + protein L-histidine = ADP + protein N-phospho-L-histidine.</text>
        <dbReference type="EC" id="2.7.13.3"/>
    </reaction>
</comment>
<dbReference type="Pfam" id="PF00672">
    <property type="entry name" value="HAMP"/>
    <property type="match status" value="1"/>
</dbReference>
<keyword evidence="12" id="KW-1133">Transmembrane helix</keyword>
<comment type="subcellular location">
    <subcellularLocation>
        <location evidence="2">Cell membrane</location>
        <topology evidence="2">Multi-pass membrane protein</topology>
    </subcellularLocation>
</comment>
<keyword evidence="4" id="KW-1003">Cell membrane</keyword>
<evidence type="ECO:0000313" key="14">
    <source>
        <dbReference type="EMBL" id="RZV39150.1"/>
    </source>
</evidence>
<dbReference type="Pfam" id="PF11845">
    <property type="entry name" value="Tll0287-like"/>
    <property type="match status" value="1"/>
</dbReference>
<keyword evidence="10" id="KW-0902">Two-component regulatory system</keyword>
<evidence type="ECO:0000256" key="4">
    <source>
        <dbReference type="ARBA" id="ARBA00022475"/>
    </source>
</evidence>
<keyword evidence="9" id="KW-0067">ATP-binding</keyword>
<dbReference type="EC" id="2.7.13.3" evidence="3"/>